<proteinExistence type="predicted"/>
<dbReference type="AlphaFoldDB" id="A0A8C0G2P4"/>
<feature type="compositionally biased region" description="Basic and acidic residues" evidence="1">
    <location>
        <begin position="134"/>
        <end position="150"/>
    </location>
</feature>
<dbReference type="GO" id="GO:0007030">
    <property type="term" value="P:Golgi organization"/>
    <property type="evidence" value="ECO:0007669"/>
    <property type="project" value="TreeGrafter"/>
</dbReference>
<evidence type="ECO:0000256" key="1">
    <source>
        <dbReference type="SAM" id="MobiDB-lite"/>
    </source>
</evidence>
<keyword evidence="3" id="KW-1185">Reference proteome</keyword>
<dbReference type="Proteomes" id="UP000694404">
    <property type="component" value="Unplaced"/>
</dbReference>
<sequence>MSSSEETLGGGRGTGGTALDWKAEAGARLLSSQCSEARARARCGPRRWERARPTGARAAGRSLPLSPPLGRAWGRAGGVSLAPPRPAGLTWPGSDMADGSRQIKLAAAKKKLKEYQQKNSPGATASAKKKRKSKDGSRPETPTNDDRKSPENVSSLFFSYSKLIIGSTVY</sequence>
<feature type="region of interest" description="Disordered" evidence="1">
    <location>
        <begin position="34"/>
        <end position="152"/>
    </location>
</feature>
<dbReference type="PANTHER" id="PTHR10881">
    <property type="entry name" value="GOLGIN SUBFAMILY A MEMBER-RELATED"/>
    <property type="match status" value="1"/>
</dbReference>
<protein>
    <submittedName>
        <fullName evidence="2">Uncharacterized protein</fullName>
    </submittedName>
</protein>
<dbReference type="GeneTree" id="ENSGT00530000062932"/>
<dbReference type="Ensembl" id="ENSCABT00000003074.1">
    <property type="protein sequence ID" value="ENSCABP00000002839.1"/>
    <property type="gene ID" value="ENSCABG00000002194.1"/>
</dbReference>
<organism evidence="2 3">
    <name type="scientific">Chelonoidis abingdonii</name>
    <name type="common">Abingdon island giant tortoise</name>
    <name type="synonym">Testudo abingdonii</name>
    <dbReference type="NCBI Taxonomy" id="106734"/>
    <lineage>
        <taxon>Eukaryota</taxon>
        <taxon>Metazoa</taxon>
        <taxon>Chordata</taxon>
        <taxon>Craniata</taxon>
        <taxon>Vertebrata</taxon>
        <taxon>Euteleostomi</taxon>
        <taxon>Archelosauria</taxon>
        <taxon>Testudinata</taxon>
        <taxon>Testudines</taxon>
        <taxon>Cryptodira</taxon>
        <taxon>Durocryptodira</taxon>
        <taxon>Testudinoidea</taxon>
        <taxon>Testudinidae</taxon>
        <taxon>Chelonoidis</taxon>
    </lineage>
</organism>
<evidence type="ECO:0000313" key="2">
    <source>
        <dbReference type="Ensembl" id="ENSCABP00000002839.1"/>
    </source>
</evidence>
<dbReference type="PANTHER" id="PTHR10881:SF46">
    <property type="entry name" value="GOLGIN SUBFAMILY A MEMBER 2"/>
    <property type="match status" value="1"/>
</dbReference>
<reference evidence="2" key="1">
    <citation type="submission" date="2025-08" db="UniProtKB">
        <authorList>
            <consortium name="Ensembl"/>
        </authorList>
    </citation>
    <scope>IDENTIFICATION</scope>
</reference>
<dbReference type="GO" id="GO:0000137">
    <property type="term" value="C:Golgi cis cisterna"/>
    <property type="evidence" value="ECO:0007669"/>
    <property type="project" value="TreeGrafter"/>
</dbReference>
<reference evidence="2" key="2">
    <citation type="submission" date="2025-09" db="UniProtKB">
        <authorList>
            <consortium name="Ensembl"/>
        </authorList>
    </citation>
    <scope>IDENTIFICATION</scope>
</reference>
<name>A0A8C0G2P4_CHEAB</name>
<evidence type="ECO:0000313" key="3">
    <source>
        <dbReference type="Proteomes" id="UP000694404"/>
    </source>
</evidence>
<accession>A0A8C0G2P4</accession>
<dbReference type="GO" id="GO:0005801">
    <property type="term" value="C:cis-Golgi network"/>
    <property type="evidence" value="ECO:0007669"/>
    <property type="project" value="TreeGrafter"/>
</dbReference>
<dbReference type="GO" id="GO:0032580">
    <property type="term" value="C:Golgi cisterna membrane"/>
    <property type="evidence" value="ECO:0007669"/>
    <property type="project" value="TreeGrafter"/>
</dbReference>
<dbReference type="InterPro" id="IPR024858">
    <property type="entry name" value="GOLGA"/>
</dbReference>